<name>A0A224Y5I9_9HEMI</name>
<keyword evidence="1" id="KW-0472">Membrane</keyword>
<accession>A0A224Y5I9</accession>
<proteinExistence type="predicted"/>
<keyword evidence="1" id="KW-0812">Transmembrane</keyword>
<dbReference type="AlphaFoldDB" id="A0A224Y5I9"/>
<feature type="transmembrane region" description="Helical" evidence="1">
    <location>
        <begin position="43"/>
        <end position="67"/>
    </location>
</feature>
<sequence>MRPLAKIPTLITPFITLALSLSSIAGGAFETMPSLLSLTSGPSFFNAGISFLINGCGILFAVPLSCLPSLMARSAI</sequence>
<protein>
    <submittedName>
        <fullName evidence="2">Uncharacterized protein</fullName>
    </submittedName>
</protein>
<evidence type="ECO:0000256" key="1">
    <source>
        <dbReference type="SAM" id="Phobius"/>
    </source>
</evidence>
<reference evidence="2" key="1">
    <citation type="journal article" date="2018" name="PLoS Negl. Trop. Dis.">
        <title>An insight into the salivary gland and fat body transcriptome of Panstrongylus lignarius (Hemiptera: Heteroptera), the main vector of Chagas disease in Peru.</title>
        <authorList>
            <person name="Nevoa J.C."/>
            <person name="Mendes M.T."/>
            <person name="da Silva M.V."/>
            <person name="Soares S.C."/>
            <person name="Oliveira C.J.F."/>
            <person name="Ribeiro J.M.C."/>
        </authorList>
    </citation>
    <scope>NUCLEOTIDE SEQUENCE</scope>
</reference>
<dbReference type="EMBL" id="GFTR01000667">
    <property type="protein sequence ID" value="JAW15759.1"/>
    <property type="molecule type" value="Transcribed_RNA"/>
</dbReference>
<keyword evidence="1" id="KW-1133">Transmembrane helix</keyword>
<evidence type="ECO:0000313" key="2">
    <source>
        <dbReference type="EMBL" id="JAW15759.1"/>
    </source>
</evidence>
<organism evidence="2">
    <name type="scientific">Panstrongylus lignarius</name>
    <dbReference type="NCBI Taxonomy" id="156445"/>
    <lineage>
        <taxon>Eukaryota</taxon>
        <taxon>Metazoa</taxon>
        <taxon>Ecdysozoa</taxon>
        <taxon>Arthropoda</taxon>
        <taxon>Hexapoda</taxon>
        <taxon>Insecta</taxon>
        <taxon>Pterygota</taxon>
        <taxon>Neoptera</taxon>
        <taxon>Paraneoptera</taxon>
        <taxon>Hemiptera</taxon>
        <taxon>Heteroptera</taxon>
        <taxon>Panheteroptera</taxon>
        <taxon>Cimicomorpha</taxon>
        <taxon>Reduviidae</taxon>
        <taxon>Triatominae</taxon>
        <taxon>Panstrongylus</taxon>
    </lineage>
</organism>